<sequence length="967" mass="106764">MTDAEVDIDLKIVDRLFPVTLATEEDVWSYIDYLAAPGDRMAQLLANTKDPHLVAHDLIQLVEFANTCPRQNDEDGGPGKLVDAIVGHALERSTPIATTLINRLYVRGFAKELTKAMLLHFSETVSATAKVGWAKSKGRLTESNATLRLCAHALRAMGSKIDILHKGDHKQFRFPFYRDHNVAVRVAELFLDSAVMNCPNGNNENMLSLFHPKSGANIPPKMQLFVLEVLEQRAAVDVEAASESADHPPLTARDRDMALDVGATLLKRLVMLWSDQSPHGASSVDHVYLAAAIMKCMGFVYKVDDRLLSPEFDVVSTFINQGAIHKLDDIDSHAAASAMGLTAYLSRWTVSREKLMGRTLDHVLKFQQKKADCDESLIYMELAHAPFVVENSASDDTAAPERPARQVSVASNRKVTAQQSTSCESKVTGARAKKASNAKHTKPHPEVHAMAPGGQQVHTVDAAPEMPVKDDTGSDGCGKGQLDRLVDQVFTNVPVLDLFPVPTMTQVSWADPPQHIQQCFERLCGAPVVGDVEPAKLLNSALNKPPNFSNAQMRELFVQTVMYMPAILTVNEPVVERYAVPICQLLLKIDDFQPYEDCLTEILSKFQKGGDLFMDLPPNDPLRAALNGTYDFELVSVQSLTFSIMETLTFYRPRELFKFYCGCLNNTEYTQIQRLNMLECMDTAVQLLSRGYGDNNKAYCQYMLQRTMRRFIKMQNEAQKGTDSRKGARKITNLKSAAPVTPQKEITLEIRNEATVKTADLLKEAAQRAFGELSQFDCRTDASQRDWVVEMEPPSSARSSGRTNPSSAGKTANTYCSKIINETKIGNISLQARRTVSTTSKAQVSLSYRLTAPIESKDDAPPPAKSNAFAPLANDAVSWLMVAAEEAIKTSMADTKSLASKPVVYGIFMLLGVFIRYSGGRVSPGIIDQCKRLASETAKKAARDRHLESALLCLTRNIQAFTEEDSA</sequence>
<name>A0AAV4LUJ5_BABCB</name>
<evidence type="ECO:0000313" key="3">
    <source>
        <dbReference type="Proteomes" id="UP001497744"/>
    </source>
</evidence>
<evidence type="ECO:0000256" key="1">
    <source>
        <dbReference type="SAM" id="MobiDB-lite"/>
    </source>
</evidence>
<protein>
    <submittedName>
        <fullName evidence="2">Protocadherin Fat 3-like protein, putative</fullName>
    </submittedName>
</protein>
<organism evidence="2 3">
    <name type="scientific">Babesia caballi</name>
    <dbReference type="NCBI Taxonomy" id="5871"/>
    <lineage>
        <taxon>Eukaryota</taxon>
        <taxon>Sar</taxon>
        <taxon>Alveolata</taxon>
        <taxon>Apicomplexa</taxon>
        <taxon>Aconoidasida</taxon>
        <taxon>Piroplasmida</taxon>
        <taxon>Babesiidae</taxon>
        <taxon>Babesia</taxon>
    </lineage>
</organism>
<feature type="region of interest" description="Disordered" evidence="1">
    <location>
        <begin position="717"/>
        <end position="736"/>
    </location>
</feature>
<comment type="caution">
    <text evidence="2">The sequence shown here is derived from an EMBL/GenBank/DDBJ whole genome shotgun (WGS) entry which is preliminary data.</text>
</comment>
<feature type="compositionally biased region" description="Basic residues" evidence="1">
    <location>
        <begin position="431"/>
        <end position="442"/>
    </location>
</feature>
<feature type="compositionally biased region" description="Polar residues" evidence="1">
    <location>
        <begin position="408"/>
        <end position="425"/>
    </location>
</feature>
<feature type="region of interest" description="Disordered" evidence="1">
    <location>
        <begin position="791"/>
        <end position="811"/>
    </location>
</feature>
<dbReference type="Proteomes" id="UP001497744">
    <property type="component" value="Unassembled WGS sequence"/>
</dbReference>
<dbReference type="RefSeq" id="XP_067715492.1">
    <property type="nucleotide sequence ID" value="XM_067859391.1"/>
</dbReference>
<keyword evidence="3" id="KW-1185">Reference proteome</keyword>
<dbReference type="GeneID" id="94194904"/>
<evidence type="ECO:0000313" key="2">
    <source>
        <dbReference type="EMBL" id="GIX63423.1"/>
    </source>
</evidence>
<proteinExistence type="predicted"/>
<accession>A0AAV4LUJ5</accession>
<reference evidence="2 3" key="1">
    <citation type="submission" date="2021-06" db="EMBL/GenBank/DDBJ databases">
        <title>Genome sequence of Babesia caballi.</title>
        <authorList>
            <person name="Yamagishi J."/>
            <person name="Kidaka T."/>
            <person name="Ochi A."/>
        </authorList>
    </citation>
    <scope>NUCLEOTIDE SEQUENCE [LARGE SCALE GENOMIC DNA]</scope>
    <source>
        <strain evidence="2">USDA-D6B2</strain>
    </source>
</reference>
<gene>
    <name evidence="2" type="ORF">BcabD6B2_28580</name>
</gene>
<dbReference type="EMBL" id="BPLF01000002">
    <property type="protein sequence ID" value="GIX63423.1"/>
    <property type="molecule type" value="Genomic_DNA"/>
</dbReference>
<feature type="region of interest" description="Disordered" evidence="1">
    <location>
        <begin position="393"/>
        <end position="451"/>
    </location>
</feature>
<dbReference type="AlphaFoldDB" id="A0AAV4LUJ5"/>
<feature type="compositionally biased region" description="Polar residues" evidence="1">
    <location>
        <begin position="796"/>
        <end position="811"/>
    </location>
</feature>